<dbReference type="eggNOG" id="COG3316">
    <property type="taxonomic scope" value="Bacteria"/>
</dbReference>
<evidence type="ECO:0000313" key="1">
    <source>
        <dbReference type="EMBL" id="KCZ52811.1"/>
    </source>
</evidence>
<proteinExistence type="predicted"/>
<protein>
    <submittedName>
        <fullName evidence="1">Uncharacterized protein</fullName>
    </submittedName>
</protein>
<dbReference type="STRING" id="1280946.HY29_17880"/>
<accession>A0A062TXL6</accession>
<dbReference type="AlphaFoldDB" id="A0A062TXL6"/>
<name>A0A062TXL6_9PROT</name>
<gene>
    <name evidence="1" type="ORF">HY29_17880</name>
</gene>
<keyword evidence="2" id="KW-1185">Reference proteome</keyword>
<organism evidence="1 2">
    <name type="scientific">Hyphomonas beringensis</name>
    <dbReference type="NCBI Taxonomy" id="1280946"/>
    <lineage>
        <taxon>Bacteria</taxon>
        <taxon>Pseudomonadati</taxon>
        <taxon>Pseudomonadota</taxon>
        <taxon>Alphaproteobacteria</taxon>
        <taxon>Hyphomonadales</taxon>
        <taxon>Hyphomonadaceae</taxon>
        <taxon>Hyphomonas</taxon>
    </lineage>
</organism>
<evidence type="ECO:0000313" key="2">
    <source>
        <dbReference type="Proteomes" id="UP000027037"/>
    </source>
</evidence>
<sequence>MTKNPLRCFKISPEIIQLAVMMYVRFPLSVRNVEDLLHER</sequence>
<dbReference type="Proteomes" id="UP000027037">
    <property type="component" value="Unassembled WGS sequence"/>
</dbReference>
<dbReference type="EMBL" id="AWFF01000063">
    <property type="protein sequence ID" value="KCZ52811.1"/>
    <property type="molecule type" value="Genomic_DNA"/>
</dbReference>
<reference evidence="1 2" key="1">
    <citation type="journal article" date="2014" name="Antonie Van Leeuwenhoek">
        <title>Hyphomonas beringensis sp. nov. and Hyphomonas chukchiensis sp. nov., isolated from surface seawater of the Bering Sea and Chukchi Sea.</title>
        <authorList>
            <person name="Li C."/>
            <person name="Lai Q."/>
            <person name="Li G."/>
            <person name="Dong C."/>
            <person name="Wang J."/>
            <person name="Liao Y."/>
            <person name="Shao Z."/>
        </authorList>
    </citation>
    <scope>NUCLEOTIDE SEQUENCE [LARGE SCALE GENOMIC DNA]</scope>
    <source>
        <strain evidence="1 2">25B14_1</strain>
    </source>
</reference>
<comment type="caution">
    <text evidence="1">The sequence shown here is derived from an EMBL/GenBank/DDBJ whole genome shotgun (WGS) entry which is preliminary data.</text>
</comment>
<feature type="non-terminal residue" evidence="1">
    <location>
        <position position="40"/>
    </location>
</feature>